<dbReference type="GO" id="GO:0006364">
    <property type="term" value="P:rRNA processing"/>
    <property type="evidence" value="ECO:0007669"/>
    <property type="project" value="UniProtKB-UniRule"/>
</dbReference>
<dbReference type="GO" id="GO:0005840">
    <property type="term" value="C:ribosome"/>
    <property type="evidence" value="ECO:0007669"/>
    <property type="project" value="InterPro"/>
</dbReference>
<comment type="subcellular location">
    <subcellularLocation>
        <location evidence="5">Cytoplasm</location>
    </subcellularLocation>
</comment>
<dbReference type="Pfam" id="PF01782">
    <property type="entry name" value="RimM"/>
    <property type="match status" value="1"/>
</dbReference>
<dbReference type="RefSeq" id="WP_129206784.1">
    <property type="nucleotide sequence ID" value="NZ_BMGU01000001.1"/>
</dbReference>
<evidence type="ECO:0000313" key="9">
    <source>
        <dbReference type="EMBL" id="RXS97003.1"/>
    </source>
</evidence>
<evidence type="ECO:0000259" key="7">
    <source>
        <dbReference type="Pfam" id="PF01782"/>
    </source>
</evidence>
<evidence type="ECO:0000256" key="6">
    <source>
        <dbReference type="SAM" id="MobiDB-lite"/>
    </source>
</evidence>
<keyword evidence="3 5" id="KW-0698">rRNA processing</keyword>
<dbReference type="Gene3D" id="2.30.30.240">
    <property type="entry name" value="PRC-barrel domain"/>
    <property type="match status" value="1"/>
</dbReference>
<feature type="region of interest" description="Disordered" evidence="6">
    <location>
        <begin position="191"/>
        <end position="224"/>
    </location>
</feature>
<dbReference type="GO" id="GO:0043022">
    <property type="term" value="F:ribosome binding"/>
    <property type="evidence" value="ECO:0007669"/>
    <property type="project" value="InterPro"/>
</dbReference>
<keyword evidence="1 5" id="KW-0963">Cytoplasm</keyword>
<evidence type="ECO:0000256" key="4">
    <source>
        <dbReference type="ARBA" id="ARBA00023186"/>
    </source>
</evidence>
<sequence length="224" mass="24617">MSGWALLAHLVRPQGRHGEILADILTDFPERFSDRRRLFLLPPGAEATPTAKNQAPPREIELEDFWLHQGRIVLKFAGVDSIDDAEKFRGFHVAIPESERAELTDGSVYISDLEGCTVIDLATEGAPAIGTVVEVDRSASLLVLKGTDGSEVLVPFAKAYLETIDIAAKRIEMRLPAGLLEINAPLTAEERKLQQAAAAEEGAPSPTAPKKWTKHRPWKKKPQK</sequence>
<accession>A0A4Q1SI15</accession>
<feature type="domain" description="RimM N-terminal" evidence="7">
    <location>
        <begin position="7"/>
        <end position="98"/>
    </location>
</feature>
<dbReference type="Proteomes" id="UP000290253">
    <property type="component" value="Unassembled WGS sequence"/>
</dbReference>
<dbReference type="PANTHER" id="PTHR33692:SF1">
    <property type="entry name" value="RIBOSOME MATURATION FACTOR RIMM"/>
    <property type="match status" value="1"/>
</dbReference>
<dbReference type="InterPro" id="IPR011961">
    <property type="entry name" value="RimM"/>
</dbReference>
<keyword evidence="10" id="KW-1185">Reference proteome</keyword>
<keyword evidence="4 5" id="KW-0143">Chaperone</keyword>
<comment type="subunit">
    <text evidence="5">Binds ribosomal protein uS19.</text>
</comment>
<dbReference type="NCBIfam" id="TIGR02273">
    <property type="entry name" value="16S_RimM"/>
    <property type="match status" value="1"/>
</dbReference>
<keyword evidence="2 5" id="KW-0690">Ribosome biogenesis</keyword>
<dbReference type="InterPro" id="IPR056792">
    <property type="entry name" value="PRC_RimM"/>
</dbReference>
<dbReference type="InterPro" id="IPR011033">
    <property type="entry name" value="PRC_barrel-like_sf"/>
</dbReference>
<feature type="compositionally biased region" description="Basic residues" evidence="6">
    <location>
        <begin position="211"/>
        <end position="224"/>
    </location>
</feature>
<dbReference type="SUPFAM" id="SSF50447">
    <property type="entry name" value="Translation proteins"/>
    <property type="match status" value="1"/>
</dbReference>
<dbReference type="EMBL" id="SDMK01000001">
    <property type="protein sequence ID" value="RXS97003.1"/>
    <property type="molecule type" value="Genomic_DNA"/>
</dbReference>
<dbReference type="Gene3D" id="2.40.30.60">
    <property type="entry name" value="RimM"/>
    <property type="match status" value="1"/>
</dbReference>
<dbReference type="PANTHER" id="PTHR33692">
    <property type="entry name" value="RIBOSOME MATURATION FACTOR RIMM"/>
    <property type="match status" value="1"/>
</dbReference>
<protein>
    <recommendedName>
        <fullName evidence="5">Ribosome maturation factor RimM</fullName>
    </recommendedName>
</protein>
<comment type="similarity">
    <text evidence="5">Belongs to the RimM family.</text>
</comment>
<evidence type="ECO:0000256" key="1">
    <source>
        <dbReference type="ARBA" id="ARBA00022490"/>
    </source>
</evidence>
<comment type="caution">
    <text evidence="9">The sequence shown here is derived from an EMBL/GenBank/DDBJ whole genome shotgun (WGS) entry which is preliminary data.</text>
</comment>
<evidence type="ECO:0000256" key="3">
    <source>
        <dbReference type="ARBA" id="ARBA00022552"/>
    </source>
</evidence>
<dbReference type="GO" id="GO:0005737">
    <property type="term" value="C:cytoplasm"/>
    <property type="evidence" value="ECO:0007669"/>
    <property type="project" value="UniProtKB-SubCell"/>
</dbReference>
<organism evidence="9 10">
    <name type="scientific">Silvibacterium dinghuense</name>
    <dbReference type="NCBI Taxonomy" id="1560006"/>
    <lineage>
        <taxon>Bacteria</taxon>
        <taxon>Pseudomonadati</taxon>
        <taxon>Acidobacteriota</taxon>
        <taxon>Terriglobia</taxon>
        <taxon>Terriglobales</taxon>
        <taxon>Acidobacteriaceae</taxon>
        <taxon>Silvibacterium</taxon>
    </lineage>
</organism>
<dbReference type="InterPro" id="IPR036976">
    <property type="entry name" value="RimM_N_sf"/>
</dbReference>
<name>A0A4Q1SI15_9BACT</name>
<feature type="domain" description="Ribosome maturation factor RimM PRC barrel" evidence="8">
    <location>
        <begin position="111"/>
        <end position="179"/>
    </location>
</feature>
<evidence type="ECO:0000256" key="2">
    <source>
        <dbReference type="ARBA" id="ARBA00022517"/>
    </source>
</evidence>
<dbReference type="InterPro" id="IPR002676">
    <property type="entry name" value="RimM_N"/>
</dbReference>
<dbReference type="InterPro" id="IPR009000">
    <property type="entry name" value="Transl_B-barrel_sf"/>
</dbReference>
<dbReference type="OrthoDB" id="9810331at2"/>
<evidence type="ECO:0000256" key="5">
    <source>
        <dbReference type="HAMAP-Rule" id="MF_00014"/>
    </source>
</evidence>
<dbReference type="HAMAP" id="MF_00014">
    <property type="entry name" value="Ribosome_mat_RimM"/>
    <property type="match status" value="1"/>
</dbReference>
<evidence type="ECO:0000259" key="8">
    <source>
        <dbReference type="Pfam" id="PF24986"/>
    </source>
</evidence>
<comment type="domain">
    <text evidence="5">The PRC barrel domain binds ribosomal protein uS19.</text>
</comment>
<evidence type="ECO:0000313" key="10">
    <source>
        <dbReference type="Proteomes" id="UP000290253"/>
    </source>
</evidence>
<proteinExistence type="inferred from homology"/>
<comment type="function">
    <text evidence="5">An accessory protein needed during the final step in the assembly of 30S ribosomal subunit, possibly for assembly of the head region. Essential for efficient processing of 16S rRNA. May be needed both before and after RbfA during the maturation of 16S rRNA. It has affinity for free ribosomal 30S subunits but not for 70S ribosomes.</text>
</comment>
<dbReference type="SUPFAM" id="SSF50346">
    <property type="entry name" value="PRC-barrel domain"/>
    <property type="match status" value="1"/>
</dbReference>
<gene>
    <name evidence="5 9" type="primary">rimM</name>
    <name evidence="9" type="ORF">ESZ00_03455</name>
</gene>
<dbReference type="Pfam" id="PF24986">
    <property type="entry name" value="PRC_RimM"/>
    <property type="match status" value="1"/>
</dbReference>
<dbReference type="AlphaFoldDB" id="A0A4Q1SI15"/>
<reference evidence="9 10" key="1">
    <citation type="journal article" date="2016" name="Int. J. Syst. Evol. Microbiol.">
        <title>Acidipila dinghuensis sp. nov., an acidobacterium isolated from forest soil.</title>
        <authorList>
            <person name="Jiang Y.W."/>
            <person name="Wang J."/>
            <person name="Chen M.H."/>
            <person name="Lv Y.Y."/>
            <person name="Qiu L.H."/>
        </authorList>
    </citation>
    <scope>NUCLEOTIDE SEQUENCE [LARGE SCALE GENOMIC DNA]</scope>
    <source>
        <strain evidence="9 10">DHOF10</strain>
    </source>
</reference>
<dbReference type="GO" id="GO:0042274">
    <property type="term" value="P:ribosomal small subunit biogenesis"/>
    <property type="evidence" value="ECO:0007669"/>
    <property type="project" value="UniProtKB-UniRule"/>
</dbReference>